<dbReference type="SUPFAM" id="SSF49464">
    <property type="entry name" value="Carboxypeptidase regulatory domain-like"/>
    <property type="match status" value="1"/>
</dbReference>
<protein>
    <submittedName>
        <fullName evidence="11">SusC/RagA family TonB-linked outer membrane protein</fullName>
    </submittedName>
</protein>
<evidence type="ECO:0000256" key="3">
    <source>
        <dbReference type="ARBA" id="ARBA00022452"/>
    </source>
</evidence>
<dbReference type="SUPFAM" id="SSF56935">
    <property type="entry name" value="Porins"/>
    <property type="match status" value="1"/>
</dbReference>
<dbReference type="NCBIfam" id="TIGR04056">
    <property type="entry name" value="OMP_RagA_SusC"/>
    <property type="match status" value="1"/>
</dbReference>
<organism evidence="11 12">
    <name type="scientific">Maribacter luteus</name>
    <dbReference type="NCBI Taxonomy" id="2594478"/>
    <lineage>
        <taxon>Bacteria</taxon>
        <taxon>Pseudomonadati</taxon>
        <taxon>Bacteroidota</taxon>
        <taxon>Flavobacteriia</taxon>
        <taxon>Flavobacteriales</taxon>
        <taxon>Flavobacteriaceae</taxon>
        <taxon>Maribacter</taxon>
    </lineage>
</organism>
<comment type="subcellular location">
    <subcellularLocation>
        <location evidence="1 8">Cell outer membrane</location>
        <topology evidence="1 8">Multi-pass membrane protein</topology>
    </subcellularLocation>
</comment>
<keyword evidence="6 8" id="KW-0472">Membrane</keyword>
<dbReference type="Gene3D" id="2.60.40.1120">
    <property type="entry name" value="Carboxypeptidase-like, regulatory domain"/>
    <property type="match status" value="1"/>
</dbReference>
<accession>A0A6I2MQI4</accession>
<dbReference type="InterPro" id="IPR037066">
    <property type="entry name" value="Plug_dom_sf"/>
</dbReference>
<keyword evidence="3 8" id="KW-1134">Transmembrane beta strand</keyword>
<dbReference type="Proteomes" id="UP000443153">
    <property type="component" value="Unassembled WGS sequence"/>
</dbReference>
<evidence type="ECO:0000256" key="4">
    <source>
        <dbReference type="ARBA" id="ARBA00022692"/>
    </source>
</evidence>
<keyword evidence="5 9" id="KW-0732">Signal</keyword>
<evidence type="ECO:0000256" key="2">
    <source>
        <dbReference type="ARBA" id="ARBA00022448"/>
    </source>
</evidence>
<evidence type="ECO:0000256" key="8">
    <source>
        <dbReference type="PROSITE-ProRule" id="PRU01360"/>
    </source>
</evidence>
<name>A0A6I2MQI4_9FLAO</name>
<comment type="caution">
    <text evidence="11">The sequence shown here is derived from an EMBL/GenBank/DDBJ whole genome shotgun (WGS) entry which is preliminary data.</text>
</comment>
<keyword evidence="2 8" id="KW-0813">Transport</keyword>
<evidence type="ECO:0000256" key="6">
    <source>
        <dbReference type="ARBA" id="ARBA00023136"/>
    </source>
</evidence>
<dbReference type="PANTHER" id="PTHR30069">
    <property type="entry name" value="TONB-DEPENDENT OUTER MEMBRANE RECEPTOR"/>
    <property type="match status" value="1"/>
</dbReference>
<dbReference type="InterPro" id="IPR008969">
    <property type="entry name" value="CarboxyPept-like_regulatory"/>
</dbReference>
<dbReference type="InterPro" id="IPR012910">
    <property type="entry name" value="Plug_dom"/>
</dbReference>
<reference evidence="11 12" key="1">
    <citation type="submission" date="2019-11" db="EMBL/GenBank/DDBJ databases">
        <title>Maribacter lutea sp. nov., a marine bacterium isolated from intertidal sand.</title>
        <authorList>
            <person name="Liu A."/>
        </authorList>
    </citation>
    <scope>NUCLEOTIDE SEQUENCE [LARGE SCALE GENOMIC DNA]</scope>
    <source>
        <strain evidence="11 12">RZ05</strain>
    </source>
</reference>
<gene>
    <name evidence="11" type="ORF">GJ691_13080</name>
</gene>
<feature type="domain" description="TonB-dependent receptor plug" evidence="10">
    <location>
        <begin position="116"/>
        <end position="237"/>
    </location>
</feature>
<feature type="chain" id="PRO_5026351504" evidence="9">
    <location>
        <begin position="23"/>
        <end position="1022"/>
    </location>
</feature>
<feature type="signal peptide" evidence="9">
    <location>
        <begin position="1"/>
        <end position="22"/>
    </location>
</feature>
<dbReference type="EMBL" id="WKJH01000021">
    <property type="protein sequence ID" value="MRX65092.1"/>
    <property type="molecule type" value="Genomic_DNA"/>
</dbReference>
<keyword evidence="12" id="KW-1185">Reference proteome</keyword>
<dbReference type="InterPro" id="IPR023996">
    <property type="entry name" value="TonB-dep_OMP_SusC/RagA"/>
</dbReference>
<dbReference type="PANTHER" id="PTHR30069:SF29">
    <property type="entry name" value="HEMOGLOBIN AND HEMOGLOBIN-HAPTOGLOBIN-BINDING PROTEIN 1-RELATED"/>
    <property type="match status" value="1"/>
</dbReference>
<dbReference type="Gene3D" id="2.40.170.20">
    <property type="entry name" value="TonB-dependent receptor, beta-barrel domain"/>
    <property type="match status" value="1"/>
</dbReference>
<dbReference type="GO" id="GO:0044718">
    <property type="term" value="P:siderophore transmembrane transport"/>
    <property type="evidence" value="ECO:0007669"/>
    <property type="project" value="TreeGrafter"/>
</dbReference>
<dbReference type="InterPro" id="IPR036942">
    <property type="entry name" value="Beta-barrel_TonB_sf"/>
</dbReference>
<dbReference type="NCBIfam" id="TIGR04057">
    <property type="entry name" value="SusC_RagA_signa"/>
    <property type="match status" value="1"/>
</dbReference>
<dbReference type="PROSITE" id="PS52016">
    <property type="entry name" value="TONB_DEPENDENT_REC_3"/>
    <property type="match status" value="1"/>
</dbReference>
<comment type="similarity">
    <text evidence="8">Belongs to the TonB-dependent receptor family.</text>
</comment>
<keyword evidence="4 8" id="KW-0812">Transmembrane</keyword>
<dbReference type="GO" id="GO:0009279">
    <property type="term" value="C:cell outer membrane"/>
    <property type="evidence" value="ECO:0007669"/>
    <property type="project" value="UniProtKB-SubCell"/>
</dbReference>
<sequence length="1022" mass="111685">MNQKFNYVLLFVALLFIQGAIAQTVSGTVIDNYGTPVPSVNVIEKGTTNGTSTDFDGNYSLDVSDLSGTLVFSSLGFVSQEISIGGKSSINVTLTEDVEQLGEVVVTALGIKREKKALGYSVQEVSGDDISSAGDGNVTTALQGKVAGVNITTTGGIGGNSRIELRGNSSLADNNDVLWVVDGVPFSSGDTSDGGIWGGTSNGGGLLDINPEDIQSMSVLKGGSAAALYGSRGANGVVVITTKQGSKSQGLGISYTGSVVASNAAYFLDLQEEFGQGSEGVYDRLGTSSWGPQFDGEAREAWTGEMLPYVAEKDRLKNFTRTGVTSRHSVSLSNGGEKGSYRATISKDWTEGIYANNEIKKTNFDLKASYEINPWLNIDSKISYINTKGQQRPEIGYYSVVSYFNSMPMNIRLQDLSPGYEIIGGEHVETLYTTANANYRNPYFLQEQVVNNDERNRFFGNFTANISLTDALKLRLRYGLDNYRYETESGYLYGDNVSDQKPNYNTGEKFFSEENMELLLTYNKDLSEDFNLGVSAGANKMYSDSDELSASSGKLISEETYFLSGAEDSSTISATENFTEREIQSVYGFVDLSYKGYLFLNATARNDWSSTLPDDNNSYFYPSVNLSGLVSEMVEMPDWVQYFKLRGSWAQVGKDTDPYNTSQVYTLGSGRFNLTTSSEPNLLVNSDLKPEISTSSEVGAELRLFKGILGIDFTYYSEDTENQIVIVDLDQSTGYQGKYDNLGLVVNRGIELMTTITPIRKEDFRFDITLNYAKNKGEVKELVTAEDDDEFYTFIEDNGGVQVRGTEGEKMGDIFGYAYERSDDGQIIVDEDGLPVRAAERQVLGNIQPDFTGSIGLNVNYKNFFISALLGMQEGGEIYSLTEASAVGSGNALRTAENDRMAFFVDGVMADGSSPTQIVSAQEYWGRVSGITEEFIYDASYMKLREVSIGYNLPLSLFGGESNFIREARISLIGRDLFYIYRDTPGTVPDASAFSTSYGAKAFDFSPVPVTRSVGCSVNLKF</sequence>
<evidence type="ECO:0000256" key="1">
    <source>
        <dbReference type="ARBA" id="ARBA00004571"/>
    </source>
</evidence>
<evidence type="ECO:0000313" key="11">
    <source>
        <dbReference type="EMBL" id="MRX65092.1"/>
    </source>
</evidence>
<dbReference type="InterPro" id="IPR039426">
    <property type="entry name" value="TonB-dep_rcpt-like"/>
</dbReference>
<dbReference type="InterPro" id="IPR023997">
    <property type="entry name" value="TonB-dep_OMP_SusC/RagA_CS"/>
</dbReference>
<dbReference type="Pfam" id="PF13715">
    <property type="entry name" value="CarbopepD_reg_2"/>
    <property type="match status" value="1"/>
</dbReference>
<proteinExistence type="inferred from homology"/>
<keyword evidence="7 8" id="KW-0998">Cell outer membrane</keyword>
<evidence type="ECO:0000256" key="9">
    <source>
        <dbReference type="SAM" id="SignalP"/>
    </source>
</evidence>
<dbReference type="Gene3D" id="2.170.130.10">
    <property type="entry name" value="TonB-dependent receptor, plug domain"/>
    <property type="match status" value="1"/>
</dbReference>
<dbReference type="AlphaFoldDB" id="A0A6I2MQI4"/>
<dbReference type="RefSeq" id="WP_154367586.1">
    <property type="nucleotide sequence ID" value="NZ_WKJH01000021.1"/>
</dbReference>
<evidence type="ECO:0000313" key="12">
    <source>
        <dbReference type="Proteomes" id="UP000443153"/>
    </source>
</evidence>
<dbReference type="GO" id="GO:0015344">
    <property type="term" value="F:siderophore uptake transmembrane transporter activity"/>
    <property type="evidence" value="ECO:0007669"/>
    <property type="project" value="TreeGrafter"/>
</dbReference>
<evidence type="ECO:0000259" key="10">
    <source>
        <dbReference type="Pfam" id="PF07715"/>
    </source>
</evidence>
<dbReference type="OrthoDB" id="9768177at2"/>
<evidence type="ECO:0000256" key="7">
    <source>
        <dbReference type="ARBA" id="ARBA00023237"/>
    </source>
</evidence>
<evidence type="ECO:0000256" key="5">
    <source>
        <dbReference type="ARBA" id="ARBA00022729"/>
    </source>
</evidence>
<dbReference type="Pfam" id="PF07715">
    <property type="entry name" value="Plug"/>
    <property type="match status" value="1"/>
</dbReference>